<dbReference type="PANTHER" id="PTHR33129:SF1">
    <property type="entry name" value="ATP-BINDING PROTEIN"/>
    <property type="match status" value="1"/>
</dbReference>
<sequence length="220" mass="24838">MGVLHSQDCWCLSDPAAEPSESECDTTIAFMALDAKYFRGFASLSFGYAAQLYMTVWSEAEIEHCRRHLPRFQHLPQELVQRRFAEWGGLVLYVLLHAESDNLQQRLQSACANAAYYGVRTAAVAATPKPRVRDYQSDLVFHMEVEDDLETYHLKWASDHVKRLVLSRNKQAPEELVADMSDAARSWTPWLHNLAAELAAEHAAGQLTMGALRQSASVDR</sequence>
<evidence type="ECO:0000313" key="2">
    <source>
        <dbReference type="Proteomes" id="UP000664859"/>
    </source>
</evidence>
<dbReference type="AlphaFoldDB" id="A0A835YMI1"/>
<reference evidence="1" key="1">
    <citation type="submission" date="2021-02" db="EMBL/GenBank/DDBJ databases">
        <title>First Annotated Genome of the Yellow-green Alga Tribonema minus.</title>
        <authorList>
            <person name="Mahan K.M."/>
        </authorList>
    </citation>
    <scope>NUCLEOTIDE SEQUENCE</scope>
    <source>
        <strain evidence="1">UTEX B ZZ1240</strain>
    </source>
</reference>
<dbReference type="InterPro" id="IPR052980">
    <property type="entry name" value="Crinkler_effector"/>
</dbReference>
<dbReference type="PANTHER" id="PTHR33129">
    <property type="entry name" value="PROTEIN KINASE DOMAIN-CONTAINING PROTEIN-RELATED"/>
    <property type="match status" value="1"/>
</dbReference>
<name>A0A835YMI1_9STRA</name>
<evidence type="ECO:0000313" key="1">
    <source>
        <dbReference type="EMBL" id="KAG5176330.1"/>
    </source>
</evidence>
<gene>
    <name evidence="1" type="ORF">JKP88DRAFT_249587</name>
</gene>
<organism evidence="1 2">
    <name type="scientific">Tribonema minus</name>
    <dbReference type="NCBI Taxonomy" id="303371"/>
    <lineage>
        <taxon>Eukaryota</taxon>
        <taxon>Sar</taxon>
        <taxon>Stramenopiles</taxon>
        <taxon>Ochrophyta</taxon>
        <taxon>PX clade</taxon>
        <taxon>Xanthophyceae</taxon>
        <taxon>Tribonematales</taxon>
        <taxon>Tribonemataceae</taxon>
        <taxon>Tribonema</taxon>
    </lineage>
</organism>
<comment type="caution">
    <text evidence="1">The sequence shown here is derived from an EMBL/GenBank/DDBJ whole genome shotgun (WGS) entry which is preliminary data.</text>
</comment>
<keyword evidence="2" id="KW-1185">Reference proteome</keyword>
<dbReference type="Proteomes" id="UP000664859">
    <property type="component" value="Unassembled WGS sequence"/>
</dbReference>
<dbReference type="EMBL" id="JAFCMP010000538">
    <property type="protein sequence ID" value="KAG5176330.1"/>
    <property type="molecule type" value="Genomic_DNA"/>
</dbReference>
<accession>A0A835YMI1</accession>
<protein>
    <submittedName>
        <fullName evidence="1">Uncharacterized protein</fullName>
    </submittedName>
</protein>
<proteinExistence type="predicted"/>